<reference evidence="1" key="1">
    <citation type="submission" date="2018-04" db="EMBL/GenBank/DDBJ databases">
        <authorList>
            <person name="Go L.Y."/>
            <person name="Mitchell J.A."/>
        </authorList>
    </citation>
    <scope>NUCLEOTIDE SEQUENCE</scope>
    <source>
        <tissue evidence="1">Whole organism</tissue>
    </source>
</reference>
<dbReference type="EMBL" id="UFQT01001379">
    <property type="protein sequence ID" value="SSX30270.1"/>
    <property type="molecule type" value="Genomic_DNA"/>
</dbReference>
<proteinExistence type="predicted"/>
<reference evidence="2" key="2">
    <citation type="submission" date="2018-07" db="EMBL/GenBank/DDBJ databases">
        <authorList>
            <person name="Quirk P.G."/>
            <person name="Krulwich T.A."/>
        </authorList>
    </citation>
    <scope>NUCLEOTIDE SEQUENCE</scope>
</reference>
<protein>
    <submittedName>
        <fullName evidence="2">CSON002248 protein</fullName>
    </submittedName>
</protein>
<dbReference type="VEuPathDB" id="VectorBase:CSON002248"/>
<sequence length="193" mass="22066">MPSSSALDRQINIQNENITNINQTKNQLLPQAPKTALKDLTNRNARTGLNVLGGKQGLSFRTPQIQKKPELRKQKESNQIFTDDFCTSLPKPEDDFIEMSWPDVVEFDELIGKIVKKAKLTHDCIGYELFKSDEFVLQPISEPEPLDYSLSDMSFPESIDEGILLEPEIEPMQIEELEITEYYDSGFDDFDAF</sequence>
<dbReference type="AlphaFoldDB" id="A0A336MK04"/>
<evidence type="ECO:0000313" key="1">
    <source>
        <dbReference type="EMBL" id="SSX10586.1"/>
    </source>
</evidence>
<gene>
    <name evidence="2" type="primary">CSON002248</name>
</gene>
<dbReference type="EMBL" id="UFQS01001379">
    <property type="protein sequence ID" value="SSX10586.1"/>
    <property type="molecule type" value="Genomic_DNA"/>
</dbReference>
<accession>A0A336MK04</accession>
<name>A0A336MK04_CULSO</name>
<evidence type="ECO:0000313" key="2">
    <source>
        <dbReference type="EMBL" id="SSX30270.1"/>
    </source>
</evidence>
<organism evidence="2">
    <name type="scientific">Culicoides sonorensis</name>
    <name type="common">Biting midge</name>
    <dbReference type="NCBI Taxonomy" id="179676"/>
    <lineage>
        <taxon>Eukaryota</taxon>
        <taxon>Metazoa</taxon>
        <taxon>Ecdysozoa</taxon>
        <taxon>Arthropoda</taxon>
        <taxon>Hexapoda</taxon>
        <taxon>Insecta</taxon>
        <taxon>Pterygota</taxon>
        <taxon>Neoptera</taxon>
        <taxon>Endopterygota</taxon>
        <taxon>Diptera</taxon>
        <taxon>Nematocera</taxon>
        <taxon>Chironomoidea</taxon>
        <taxon>Ceratopogonidae</taxon>
        <taxon>Ceratopogoninae</taxon>
        <taxon>Culicoides</taxon>
        <taxon>Monoculicoides</taxon>
    </lineage>
</organism>